<feature type="binding site" evidence="6">
    <location>
        <begin position="269"/>
        <end position="272"/>
    </location>
    <ligand>
        <name>GTP</name>
        <dbReference type="ChEBI" id="CHEBI:37565"/>
    </ligand>
</feature>
<feature type="binding site" evidence="6">
    <location>
        <begin position="222"/>
        <end position="229"/>
    </location>
    <ligand>
        <name>GTP</name>
        <dbReference type="ChEBI" id="CHEBI:37565"/>
    </ligand>
</feature>
<reference evidence="9" key="1">
    <citation type="submission" date="2021-02" db="EMBL/GenBank/DDBJ databases">
        <title>Genome sequence of Rhodospirillales sp. strain TMPK1 isolated from soil.</title>
        <authorList>
            <person name="Nakai R."/>
            <person name="Kusada H."/>
            <person name="Tamaki H."/>
        </authorList>
    </citation>
    <scope>NUCLEOTIDE SEQUENCE</scope>
    <source>
        <strain evidence="9">TMPK1</strain>
    </source>
</reference>
<comment type="caution">
    <text evidence="9">The sequence shown here is derived from an EMBL/GenBank/DDBJ whole genome shotgun (WGS) entry which is preliminary data.</text>
</comment>
<dbReference type="Gene3D" id="3.40.50.300">
    <property type="entry name" value="P-loop containing nucleotide triphosphate hydrolases"/>
    <property type="match status" value="1"/>
</dbReference>
<dbReference type="HAMAP" id="MF_00900">
    <property type="entry name" value="GTPase_HflX"/>
    <property type="match status" value="1"/>
</dbReference>
<keyword evidence="2 5" id="KW-0547">Nucleotide-binding</keyword>
<dbReference type="InterPro" id="IPR016496">
    <property type="entry name" value="GTPase_HflX"/>
</dbReference>
<dbReference type="CDD" id="cd01878">
    <property type="entry name" value="HflX"/>
    <property type="match status" value="1"/>
</dbReference>
<proteinExistence type="inferred from homology"/>
<evidence type="ECO:0000256" key="3">
    <source>
        <dbReference type="ARBA" id="ARBA00022842"/>
    </source>
</evidence>
<keyword evidence="4 5" id="KW-0342">GTP-binding</keyword>
<evidence type="ECO:0000256" key="5">
    <source>
        <dbReference type="HAMAP-Rule" id="MF_00900"/>
    </source>
</evidence>
<dbReference type="EMBL" id="BOPV01000001">
    <property type="protein sequence ID" value="GIL38537.1"/>
    <property type="molecule type" value="Genomic_DNA"/>
</dbReference>
<dbReference type="GO" id="GO:0046872">
    <property type="term" value="F:metal ion binding"/>
    <property type="evidence" value="ECO:0007669"/>
    <property type="project" value="UniProtKB-KW"/>
</dbReference>
<feature type="binding site" evidence="6">
    <location>
        <begin position="338"/>
        <end position="341"/>
    </location>
    <ligand>
        <name>GTP</name>
        <dbReference type="ChEBI" id="CHEBI:37565"/>
    </ligand>
</feature>
<dbReference type="GO" id="GO:0043022">
    <property type="term" value="F:ribosome binding"/>
    <property type="evidence" value="ECO:0007669"/>
    <property type="project" value="TreeGrafter"/>
</dbReference>
<dbReference type="GO" id="GO:0003924">
    <property type="term" value="F:GTPase activity"/>
    <property type="evidence" value="ECO:0007669"/>
    <property type="project" value="UniProtKB-UniRule"/>
</dbReference>
<dbReference type="NCBIfam" id="TIGR03156">
    <property type="entry name" value="GTP_HflX"/>
    <property type="match status" value="1"/>
</dbReference>
<dbReference type="PANTHER" id="PTHR10229:SF0">
    <property type="entry name" value="GTP-BINDING PROTEIN 6-RELATED"/>
    <property type="match status" value="1"/>
</dbReference>
<dbReference type="InterPro" id="IPR032305">
    <property type="entry name" value="GTP-bd_M"/>
</dbReference>
<gene>
    <name evidence="5 9" type="primary">hflX</name>
    <name evidence="9" type="ORF">TMPK1_07740</name>
</gene>
<evidence type="ECO:0000313" key="9">
    <source>
        <dbReference type="EMBL" id="GIL38537.1"/>
    </source>
</evidence>
<comment type="function">
    <text evidence="5">GTPase that associates with the 50S ribosomal subunit and may have a role during protein synthesis or ribosome biogenesis.</text>
</comment>
<dbReference type="Pfam" id="PF01926">
    <property type="entry name" value="MMR_HSR1"/>
    <property type="match status" value="1"/>
</dbReference>
<comment type="subunit">
    <text evidence="5">Monomer. Associates with the 50S ribosomal subunit.</text>
</comment>
<keyword evidence="5" id="KW-0963">Cytoplasm</keyword>
<evidence type="ECO:0000259" key="8">
    <source>
        <dbReference type="PROSITE" id="PS51705"/>
    </source>
</evidence>
<comment type="cofactor">
    <cofactor evidence="7">
        <name>Mg(2+)</name>
        <dbReference type="ChEBI" id="CHEBI:18420"/>
    </cofactor>
</comment>
<dbReference type="Pfam" id="PF19275">
    <property type="entry name" value="HflX_C"/>
    <property type="match status" value="1"/>
</dbReference>
<dbReference type="PANTHER" id="PTHR10229">
    <property type="entry name" value="GTP-BINDING PROTEIN HFLX"/>
    <property type="match status" value="1"/>
</dbReference>
<dbReference type="GO" id="GO:0005737">
    <property type="term" value="C:cytoplasm"/>
    <property type="evidence" value="ECO:0007669"/>
    <property type="project" value="UniProtKB-SubCell"/>
</dbReference>
<evidence type="ECO:0000256" key="7">
    <source>
        <dbReference type="PIRSR" id="PIRSR006809-2"/>
    </source>
</evidence>
<evidence type="ECO:0000256" key="1">
    <source>
        <dbReference type="ARBA" id="ARBA00022723"/>
    </source>
</evidence>
<keyword evidence="10" id="KW-1185">Reference proteome</keyword>
<feature type="binding site" evidence="7">
    <location>
        <position position="229"/>
    </location>
    <ligand>
        <name>Mg(2+)</name>
        <dbReference type="ChEBI" id="CHEBI:18420"/>
    </ligand>
</feature>
<feature type="binding site" evidence="6">
    <location>
        <begin position="365"/>
        <end position="367"/>
    </location>
    <ligand>
        <name>GTP</name>
        <dbReference type="ChEBI" id="CHEBI:37565"/>
    </ligand>
</feature>
<accession>A0A8S8XB00</accession>
<feature type="domain" description="Hflx-type G" evidence="8">
    <location>
        <begin position="216"/>
        <end position="387"/>
    </location>
</feature>
<dbReference type="InterPro" id="IPR042108">
    <property type="entry name" value="GTPase_HflX_N_sf"/>
</dbReference>
<comment type="similarity">
    <text evidence="5">Belongs to the TRAFAC class OBG-HflX-like GTPase superfamily. HflX GTPase family.</text>
</comment>
<evidence type="ECO:0000256" key="4">
    <source>
        <dbReference type="ARBA" id="ARBA00023134"/>
    </source>
</evidence>
<evidence type="ECO:0000256" key="6">
    <source>
        <dbReference type="PIRSR" id="PIRSR006809-1"/>
    </source>
</evidence>
<dbReference type="FunFam" id="3.40.50.300:FF:000886">
    <property type="entry name" value="Putative GTP-binding protein 6"/>
    <property type="match status" value="1"/>
</dbReference>
<dbReference type="GO" id="GO:0005525">
    <property type="term" value="F:GTP binding"/>
    <property type="evidence" value="ECO:0007669"/>
    <property type="project" value="UniProtKB-UniRule"/>
</dbReference>
<feature type="binding site" evidence="6">
    <location>
        <begin position="247"/>
        <end position="251"/>
    </location>
    <ligand>
        <name>GTP</name>
        <dbReference type="ChEBI" id="CHEBI:37565"/>
    </ligand>
</feature>
<dbReference type="Proteomes" id="UP000681075">
    <property type="component" value="Unassembled WGS sequence"/>
</dbReference>
<keyword evidence="1 7" id="KW-0479">Metal-binding</keyword>
<dbReference type="Pfam" id="PF13167">
    <property type="entry name" value="GTP-bdg_N"/>
    <property type="match status" value="1"/>
</dbReference>
<feature type="binding site" evidence="7">
    <location>
        <position position="249"/>
    </location>
    <ligand>
        <name>Mg(2+)</name>
        <dbReference type="ChEBI" id="CHEBI:18420"/>
    </ligand>
</feature>
<dbReference type="Gene3D" id="3.40.50.11060">
    <property type="entry name" value="GTPase HflX, N-terminal domain"/>
    <property type="match status" value="1"/>
</dbReference>
<dbReference type="InterPro" id="IPR045498">
    <property type="entry name" value="HflX_C"/>
</dbReference>
<dbReference type="InterPro" id="IPR025121">
    <property type="entry name" value="GTPase_HflX_N"/>
</dbReference>
<dbReference type="PRINTS" id="PR00326">
    <property type="entry name" value="GTP1OBG"/>
</dbReference>
<dbReference type="InterPro" id="IPR027417">
    <property type="entry name" value="P-loop_NTPase"/>
</dbReference>
<dbReference type="InterPro" id="IPR030394">
    <property type="entry name" value="G_HFLX_dom"/>
</dbReference>
<sequence>MSLRHEGQAGPPEDRRTGGRALVLHPIVGRVGVDARDPEAKLEEAVGLAAAIELDVVHAEVVRVTRPSPATLLGSGSVQRVAEAIENELKPIELVVVDHPLSPVQQRNLERDWKTKVIDRTGLILEIFGARARTREGTLQVELAALSYQRSRLVRSWTHLERQRGGFGFLGGPGESQIEMDRRLIGDRIIKLKRELDQVRRTRDLHRAARKRVPYPVVALVGYTNAGKSTLFNRLSGATVRAEDLLFATLDPTMRGIALPSGRRVILSDTVGFISDLPTTLVAAFRATLEEVEQADVILHVRDLAHPDSEAQREDVLSVLSELGIDAESDPRLIEVGNKIDLMSDEDRRHARTRSARHAEPIPVSALTGEGIDRLLQRIEERIEAERRVIDFEIDLSDGGALAFLHREGDVLAREDDGEHGRARVTVGLEPTALERFERQYPYRPV</sequence>
<dbReference type="PROSITE" id="PS51705">
    <property type="entry name" value="G_HFLX"/>
    <property type="match status" value="1"/>
</dbReference>
<evidence type="ECO:0000256" key="2">
    <source>
        <dbReference type="ARBA" id="ARBA00022741"/>
    </source>
</evidence>
<evidence type="ECO:0000313" key="10">
    <source>
        <dbReference type="Proteomes" id="UP000681075"/>
    </source>
</evidence>
<dbReference type="InterPro" id="IPR006073">
    <property type="entry name" value="GTP-bd"/>
</dbReference>
<dbReference type="SUPFAM" id="SSF52540">
    <property type="entry name" value="P-loop containing nucleoside triphosphate hydrolases"/>
    <property type="match status" value="1"/>
</dbReference>
<dbReference type="Pfam" id="PF16360">
    <property type="entry name" value="GTP-bdg_M"/>
    <property type="match status" value="1"/>
</dbReference>
<organism evidence="9 10">
    <name type="scientific">Roseiterribacter gracilis</name>
    <dbReference type="NCBI Taxonomy" id="2812848"/>
    <lineage>
        <taxon>Bacteria</taxon>
        <taxon>Pseudomonadati</taxon>
        <taxon>Pseudomonadota</taxon>
        <taxon>Alphaproteobacteria</taxon>
        <taxon>Rhodospirillales</taxon>
        <taxon>Roseiterribacteraceae</taxon>
        <taxon>Roseiterribacter</taxon>
    </lineage>
</organism>
<keyword evidence="3 7" id="KW-0460">Magnesium</keyword>
<dbReference type="AlphaFoldDB" id="A0A8S8XB00"/>
<protein>
    <recommendedName>
        <fullName evidence="5">GTPase HflX</fullName>
    </recommendedName>
    <alternativeName>
        <fullName evidence="5">GTP-binding protein HflX</fullName>
    </alternativeName>
</protein>
<dbReference type="PIRSF" id="PIRSF006809">
    <property type="entry name" value="GTP-binding_hflX_prd"/>
    <property type="match status" value="1"/>
</dbReference>
<dbReference type="RefSeq" id="WP_420241568.1">
    <property type="nucleotide sequence ID" value="NZ_BOPV01000001.1"/>
</dbReference>
<dbReference type="Gene3D" id="6.10.250.2860">
    <property type="match status" value="1"/>
</dbReference>
<name>A0A8S8XB00_9PROT</name>
<comment type="subcellular location">
    <subcellularLocation>
        <location evidence="5">Cytoplasm</location>
    </subcellularLocation>
    <text evidence="5">May associate with membranes.</text>
</comment>